<evidence type="ECO:0000259" key="13">
    <source>
        <dbReference type="PROSITE" id="PS50221"/>
    </source>
</evidence>
<evidence type="ECO:0000256" key="7">
    <source>
        <dbReference type="ARBA" id="ARBA00023136"/>
    </source>
</evidence>
<evidence type="ECO:0000259" key="15">
    <source>
        <dbReference type="PROSITE" id="PS50261"/>
    </source>
</evidence>
<dbReference type="GO" id="GO:0007189">
    <property type="term" value="P:adenylate cyclase-activating G protein-coupled receptor signaling pathway"/>
    <property type="evidence" value="ECO:0007669"/>
    <property type="project" value="TreeGrafter"/>
</dbReference>
<keyword evidence="6" id="KW-0297">G-protein coupled receptor</keyword>
<protein>
    <submittedName>
        <fullName evidence="16">Adhesion G protein-coupled receptor L2</fullName>
    </submittedName>
</protein>
<dbReference type="InterPro" id="IPR000832">
    <property type="entry name" value="GPCR_2_secretin-like"/>
</dbReference>
<dbReference type="GO" id="GO:0030246">
    <property type="term" value="F:carbohydrate binding"/>
    <property type="evidence" value="ECO:0007669"/>
    <property type="project" value="InterPro"/>
</dbReference>
<dbReference type="Gene3D" id="1.20.1070.10">
    <property type="entry name" value="Rhodopsin 7-helix transmembrane proteins"/>
    <property type="match status" value="1"/>
</dbReference>
<keyword evidence="4" id="KW-0732">Signal</keyword>
<evidence type="ECO:0000256" key="4">
    <source>
        <dbReference type="ARBA" id="ARBA00022729"/>
    </source>
</evidence>
<evidence type="ECO:0000256" key="5">
    <source>
        <dbReference type="ARBA" id="ARBA00022989"/>
    </source>
</evidence>
<feature type="domain" description="SUEL-type lectin" evidence="14">
    <location>
        <begin position="103"/>
        <end position="201"/>
    </location>
</feature>
<dbReference type="InterPro" id="IPR017983">
    <property type="entry name" value="GPCR_2_secretin-like_CS"/>
</dbReference>
<keyword evidence="10" id="KW-0325">Glycoprotein</keyword>
<dbReference type="PROSITE" id="PS00650">
    <property type="entry name" value="G_PROTEIN_RECEP_F2_2"/>
    <property type="match status" value="1"/>
</dbReference>
<keyword evidence="17" id="KW-1185">Reference proteome</keyword>
<evidence type="ECO:0000256" key="1">
    <source>
        <dbReference type="ARBA" id="ARBA00004651"/>
    </source>
</evidence>
<dbReference type="GO" id="GO:0005886">
    <property type="term" value="C:plasma membrane"/>
    <property type="evidence" value="ECO:0007669"/>
    <property type="project" value="UniProtKB-SubCell"/>
</dbReference>
<feature type="transmembrane region" description="Helical" evidence="12">
    <location>
        <begin position="806"/>
        <end position="829"/>
    </location>
</feature>
<dbReference type="OrthoDB" id="1100386at2759"/>
<dbReference type="PROSITE" id="PS50261">
    <property type="entry name" value="G_PROTEIN_RECEP_F2_4"/>
    <property type="match status" value="1"/>
</dbReference>
<dbReference type="Pfam" id="PF01825">
    <property type="entry name" value="GPS"/>
    <property type="match status" value="1"/>
</dbReference>
<dbReference type="PANTHER" id="PTHR12011:SF471">
    <property type="entry name" value="G-PROTEIN COUPLED RECEPTORS FAMILY 2 PROFILE 2 DOMAIN-CONTAINING PROTEIN"/>
    <property type="match status" value="1"/>
</dbReference>
<dbReference type="InterPro" id="IPR032471">
    <property type="entry name" value="AGRL2-4_GAIN_subdom_A"/>
</dbReference>
<dbReference type="InterPro" id="IPR048072">
    <property type="entry name" value="7tmB2_latrophilin-like"/>
</dbReference>
<comment type="subcellular location">
    <subcellularLocation>
        <location evidence="1">Cell membrane</location>
        <topology evidence="1">Multi-pass membrane protein</topology>
    </subcellularLocation>
</comment>
<dbReference type="InterPro" id="IPR043159">
    <property type="entry name" value="Lectin_gal-bd_sf"/>
</dbReference>
<keyword evidence="7 12" id="KW-0472">Membrane</keyword>
<dbReference type="Pfam" id="PF02140">
    <property type="entry name" value="SUEL_Lectin"/>
    <property type="match status" value="1"/>
</dbReference>
<feature type="domain" description="SUEL-type lectin" evidence="14">
    <location>
        <begin position="5"/>
        <end position="94"/>
    </location>
</feature>
<keyword evidence="3 12" id="KW-0812">Transmembrane</keyword>
<dbReference type="PROSITE" id="PS50221">
    <property type="entry name" value="GAIN_B"/>
    <property type="match status" value="1"/>
</dbReference>
<evidence type="ECO:0000256" key="9">
    <source>
        <dbReference type="ARBA" id="ARBA00023170"/>
    </source>
</evidence>
<dbReference type="EMBL" id="JAIZAY010000006">
    <property type="protein sequence ID" value="KAJ8040504.1"/>
    <property type="molecule type" value="Genomic_DNA"/>
</dbReference>
<keyword evidence="9 16" id="KW-0675">Receptor</keyword>
<dbReference type="CDD" id="cd15440">
    <property type="entry name" value="7tmB2_latrophilin-like_invertebrate"/>
    <property type="match status" value="1"/>
</dbReference>
<evidence type="ECO:0000256" key="2">
    <source>
        <dbReference type="ARBA" id="ARBA00022475"/>
    </source>
</evidence>
<dbReference type="InterPro" id="IPR057244">
    <property type="entry name" value="GAIN_B"/>
</dbReference>
<dbReference type="Pfam" id="PF16489">
    <property type="entry name" value="GAIN"/>
    <property type="match status" value="1"/>
</dbReference>
<feature type="transmembrane region" description="Helical" evidence="12">
    <location>
        <begin position="654"/>
        <end position="672"/>
    </location>
</feature>
<dbReference type="Pfam" id="PF00002">
    <property type="entry name" value="7tm_2"/>
    <property type="match status" value="1"/>
</dbReference>
<evidence type="ECO:0000256" key="10">
    <source>
        <dbReference type="ARBA" id="ARBA00023180"/>
    </source>
</evidence>
<dbReference type="GO" id="GO:0007166">
    <property type="term" value="P:cell surface receptor signaling pathway"/>
    <property type="evidence" value="ECO:0007669"/>
    <property type="project" value="InterPro"/>
</dbReference>
<dbReference type="Gene3D" id="4.10.1240.10">
    <property type="entry name" value="GPCR, family 2, extracellular hormone receptor domain"/>
    <property type="match status" value="1"/>
</dbReference>
<gene>
    <name evidence="16" type="ORF">HOLleu_14817</name>
</gene>
<dbReference type="PROSITE" id="PS50228">
    <property type="entry name" value="SUEL_LECTIN"/>
    <property type="match status" value="2"/>
</dbReference>
<dbReference type="PANTHER" id="PTHR12011">
    <property type="entry name" value="ADHESION G-PROTEIN COUPLED RECEPTOR"/>
    <property type="match status" value="1"/>
</dbReference>
<reference evidence="16" key="1">
    <citation type="submission" date="2021-10" db="EMBL/GenBank/DDBJ databases">
        <title>Tropical sea cucumber genome reveals ecological adaptation and Cuvierian tubules defense mechanism.</title>
        <authorList>
            <person name="Chen T."/>
        </authorList>
    </citation>
    <scope>NUCLEOTIDE SEQUENCE</scope>
    <source>
        <strain evidence="16">Nanhai2018</strain>
        <tissue evidence="16">Muscle</tissue>
    </source>
</reference>
<dbReference type="GO" id="GO:0004930">
    <property type="term" value="F:G protein-coupled receptor activity"/>
    <property type="evidence" value="ECO:0007669"/>
    <property type="project" value="UniProtKB-KW"/>
</dbReference>
<evidence type="ECO:0000256" key="12">
    <source>
        <dbReference type="SAM" id="Phobius"/>
    </source>
</evidence>
<feature type="transmembrane region" description="Helical" evidence="12">
    <location>
        <begin position="835"/>
        <end position="854"/>
    </location>
</feature>
<evidence type="ECO:0000256" key="8">
    <source>
        <dbReference type="ARBA" id="ARBA00023157"/>
    </source>
</evidence>
<dbReference type="PRINTS" id="PR00249">
    <property type="entry name" value="GPCRSECRETIN"/>
</dbReference>
<dbReference type="AlphaFoldDB" id="A0A9Q1C9H5"/>
<evidence type="ECO:0000256" key="11">
    <source>
        <dbReference type="ARBA" id="ARBA00023224"/>
    </source>
</evidence>
<dbReference type="Gene3D" id="2.60.120.740">
    <property type="match status" value="2"/>
</dbReference>
<organism evidence="16 17">
    <name type="scientific">Holothuria leucospilota</name>
    <name type="common">Black long sea cucumber</name>
    <name type="synonym">Mertensiothuria leucospilota</name>
    <dbReference type="NCBI Taxonomy" id="206669"/>
    <lineage>
        <taxon>Eukaryota</taxon>
        <taxon>Metazoa</taxon>
        <taxon>Echinodermata</taxon>
        <taxon>Eleutherozoa</taxon>
        <taxon>Echinozoa</taxon>
        <taxon>Holothuroidea</taxon>
        <taxon>Aspidochirotacea</taxon>
        <taxon>Aspidochirotida</taxon>
        <taxon>Holothuriidae</taxon>
        <taxon>Holothuria</taxon>
    </lineage>
</organism>
<name>A0A9Q1C9H5_HOLLE</name>
<feature type="transmembrane region" description="Helical" evidence="12">
    <location>
        <begin position="678"/>
        <end position="702"/>
    </location>
</feature>
<evidence type="ECO:0000259" key="14">
    <source>
        <dbReference type="PROSITE" id="PS50228"/>
    </source>
</evidence>
<evidence type="ECO:0000256" key="3">
    <source>
        <dbReference type="ARBA" id="ARBA00022692"/>
    </source>
</evidence>
<accession>A0A9Q1C9H5</accession>
<feature type="transmembrane region" description="Helical" evidence="12">
    <location>
        <begin position="621"/>
        <end position="642"/>
    </location>
</feature>
<feature type="transmembrane region" description="Helical" evidence="12">
    <location>
        <begin position="722"/>
        <end position="742"/>
    </location>
</feature>
<dbReference type="CDD" id="cd22827">
    <property type="entry name" value="Gal_Rha_Lectin_SUL-I-like"/>
    <property type="match status" value="1"/>
</dbReference>
<dbReference type="InterPro" id="IPR000203">
    <property type="entry name" value="GPS"/>
</dbReference>
<feature type="domain" description="GAIN-B" evidence="13">
    <location>
        <begin position="449"/>
        <end position="608"/>
    </location>
</feature>
<dbReference type="SUPFAM" id="SSF81321">
    <property type="entry name" value="Family A G protein-coupled receptor-like"/>
    <property type="match status" value="1"/>
</dbReference>
<dbReference type="InterPro" id="IPR017981">
    <property type="entry name" value="GPCR_2-like_7TM"/>
</dbReference>
<keyword evidence="2" id="KW-1003">Cell membrane</keyword>
<dbReference type="InterPro" id="IPR000922">
    <property type="entry name" value="Lectin_gal-bd_dom"/>
</dbReference>
<feature type="transmembrane region" description="Helical" evidence="12">
    <location>
        <begin position="762"/>
        <end position="785"/>
    </location>
</feature>
<proteinExistence type="predicted"/>
<keyword evidence="8" id="KW-1015">Disulfide bond</keyword>
<dbReference type="InterPro" id="IPR036445">
    <property type="entry name" value="GPCR_2_extracell_dom_sf"/>
</dbReference>
<keyword evidence="11" id="KW-0807">Transducer</keyword>
<evidence type="ECO:0000256" key="6">
    <source>
        <dbReference type="ARBA" id="ARBA00023040"/>
    </source>
</evidence>
<keyword evidence="5 12" id="KW-1133">Transmembrane helix</keyword>
<comment type="caution">
    <text evidence="16">The sequence shown here is derived from an EMBL/GenBank/DDBJ whole genome shotgun (WGS) entry which is preliminary data.</text>
</comment>
<dbReference type="InterPro" id="IPR046338">
    <property type="entry name" value="GAIN_dom_sf"/>
</dbReference>
<dbReference type="FunFam" id="1.20.1070.10:FF:000200">
    <property type="entry name" value="Adhesion G protein-coupled receptor L3"/>
    <property type="match status" value="1"/>
</dbReference>
<dbReference type="Proteomes" id="UP001152320">
    <property type="component" value="Chromosome 6"/>
</dbReference>
<feature type="domain" description="G-protein coupled receptors family 2 profile 2" evidence="15">
    <location>
        <begin position="619"/>
        <end position="859"/>
    </location>
</feature>
<evidence type="ECO:0000313" key="17">
    <source>
        <dbReference type="Proteomes" id="UP001152320"/>
    </source>
</evidence>
<dbReference type="SMART" id="SM00303">
    <property type="entry name" value="GPS"/>
    <property type="match status" value="1"/>
</dbReference>
<sequence length="985" mass="109787">MKTDVCEDDRLELRCPEGRNLFFVNGTFGPSPDTCGGRDIPFNITCHQGSSVTNWLQREIGGLNSYSRLVTANFPGYNPCPLKKNMLHVEYQCFEEPALTAIACERTTLHLFCPASAHSGKSLTMLFEYANYGSMDRDECVYGNFSTGSSFETPCVSSVSLAVVAKNCSGKSVCMIKADNSAFGDPCHGTFKYLEVRYRCVEDPSALVYPRVPGSIEATTLQPESTPEPITHCESTSALGLDWPRTVLGKTATVHCFNDDSKTANWHCSAVHKDWDLVGPNISECPPVWVYDVESQLQNSSVPAVDIAKNVQKSIGGKQEVTPDELRRSVFILDQLLNLQREQLDDTSEDLPTSLEKFNQAMLEVGSNLLDTDRRNGWTEEAADSSSNEPLNVFDITTRMESSSLLLADRLSENRTTATFSTKNIDLEIRKVAVSDKARKKFRFPLSDQRDKTKSKMYSVDVPNVADQPKVNETKNESVSMTVLIYSSLDKLLTQAEVVVENENQSTANSTSNRTQIIVSVVMGVTVKKGKEIVTDLGGKELEFKLQHTNTSFIGVPSCVFWDPSAGGGIGDWSSEGCRKTFSNDSQTECACGHLTNFAILMDVTGTHAEISAGHTIALEIISIVGCTVSIICLALCIVIFTCIRDLRNLRTSIHRNLSFALMMAELVFLFGVNQTQHQLVCTLVAVLLHYFFLTAFAWMCLEGVQLYVMLVRVFHTNDKILPYYLVGYGLPAIIVGVAAGANSSGYGTEYYCWLSTDDGFIWSFAGPVLFIIFVNMVFLTRALRVAYSKSSSIQKDSQKNPNIKSWIKGGLTLMFLLGTTWAIGFAFIGAQTVVMAYLFTILNSLQGLFIFFFHCIGNERVQREICRSLIKQGWVPKSIKKRLMLRSQPNTTIVSTATSQYDDDSRRKKDNETTITDSGEIQLTEENEEKKKHVFFTNPLIKVHDVEETPDFPEHARPSWLHRRGINEVRADDYISNYPEPDYN</sequence>
<evidence type="ECO:0000313" key="16">
    <source>
        <dbReference type="EMBL" id="KAJ8040504.1"/>
    </source>
</evidence>
<dbReference type="Gene3D" id="2.60.220.50">
    <property type="match status" value="1"/>
</dbReference>